<dbReference type="GO" id="GO:0046872">
    <property type="term" value="F:metal ion binding"/>
    <property type="evidence" value="ECO:0007669"/>
    <property type="project" value="UniProtKB-KW"/>
</dbReference>
<dbReference type="GO" id="GO:0016020">
    <property type="term" value="C:membrane"/>
    <property type="evidence" value="ECO:0007669"/>
    <property type="project" value="UniProtKB-SubCell"/>
</dbReference>
<keyword evidence="3 11" id="KW-0812">Transmembrane</keyword>
<name>A0AAD9I7H3_9PEZI</name>
<comment type="similarity">
    <text evidence="2">Belongs to the ADIPOR family.</text>
</comment>
<evidence type="ECO:0000256" key="4">
    <source>
        <dbReference type="ARBA" id="ARBA00022741"/>
    </source>
</evidence>
<dbReference type="GO" id="GO:0005524">
    <property type="term" value="F:ATP binding"/>
    <property type="evidence" value="ECO:0007669"/>
    <property type="project" value="UniProtKB-UniRule"/>
</dbReference>
<dbReference type="FunFam" id="1.10.510.10:FF:000549">
    <property type="entry name" value="Protein serine/threonine kinase (Ran1), putative"/>
    <property type="match status" value="1"/>
</dbReference>
<feature type="transmembrane region" description="Helical" evidence="11">
    <location>
        <begin position="780"/>
        <end position="800"/>
    </location>
</feature>
<comment type="caution">
    <text evidence="13">The sequence shown here is derived from an EMBL/GenBank/DDBJ whole genome shotgun (WGS) entry which is preliminary data.</text>
</comment>
<dbReference type="Pfam" id="PF00069">
    <property type="entry name" value="Pkinase"/>
    <property type="match status" value="1"/>
</dbReference>
<feature type="compositionally biased region" description="Low complexity" evidence="10">
    <location>
        <begin position="578"/>
        <end position="597"/>
    </location>
</feature>
<dbReference type="SUPFAM" id="SSF56112">
    <property type="entry name" value="Protein kinase-like (PK-like)"/>
    <property type="match status" value="1"/>
</dbReference>
<feature type="binding site" evidence="8">
    <location>
        <position position="704"/>
    </location>
    <ligand>
        <name>Zn(2+)</name>
        <dbReference type="ChEBI" id="CHEBI:29105"/>
    </ligand>
</feature>
<sequence length="885" mass="97755">MQHVSAFGYPTPPASPVFDQKFVIPQHPPIASQPACRAPFVPAAPEERLGRFLAGSLQLQAILGTGAYGVVYLAVDLKTNVQYAVKCLSKYNPDGSPLDRRQVDFQTREIRLHYLASAHRNVVSMLKIIDNADCIYVILEYCPEGDLFMNITERGRYVGKDDLAKDIFLQVLDAVEYCHSLGIYHRDLKPENILVTDQGRTVKLADFGLATSSDRSDDYGCGSTFYMSPECLDPSSRKPFYMCAPNDVWSLGVILVNLTCGRNPWKQASTEDSTYRAYARNPRFLKTILPLTDELNDILEAIFTRDPGQRITLSELRRRILGCARFTVQPAARIILPQQPVLPEHALEYVDFEESIIDDEDDEFDYDVPLSPVSSNGMSDAGSACSSDDGSLTSSCSSLEDLEEDLEDFHADPHEAKTPPPLSPVDGPAIYEPEIHALLHFSAPNPQDCFAPFPGSVPAPMAQPRPAPLQQSCAFMAKFQMPQDWESVIRFRAPLPVLVSLGPAIPAAAACCRARLGDMLRRRDRRPRWRLLHGFTLTMPHEGRKPTASDLGPTRADSGPAGNSGATASAIRRRRAPSADAAEAPAPTAKQVEATATATAAGRPRLLTWDELPAWRRDNAFIHAGYRATSHSYRRSLQSLAYLHNESVNIWTHLLGAVGFAAAAAVLRRAVAARYAAASAADTLVFACFFAGAASCLGMSAAFHALSNHSDAVARWGNKLDYSGIVFLIVGSYVPALYYGFFCVPTRMTVSLYTIFVLGMACLCVSWFEHFRTPEWRPWRTLIFVGLGVSGVGPIIYGVLHHGFTHFEDRMGLSWVILQGFLYLFGAFLYAIRWPERQFPGRVDIWGNSHQIFHVFILCAAAAHLYGMLKAFDYHHSVMGAQCST</sequence>
<dbReference type="InterPro" id="IPR004254">
    <property type="entry name" value="AdipoR/HlyIII-related"/>
</dbReference>
<evidence type="ECO:0000256" key="3">
    <source>
        <dbReference type="ARBA" id="ARBA00022692"/>
    </source>
</evidence>
<evidence type="ECO:0000256" key="7">
    <source>
        <dbReference type="ARBA" id="ARBA00023136"/>
    </source>
</evidence>
<protein>
    <recommendedName>
        <fullName evidence="12">Protein kinase domain-containing protein</fullName>
    </recommendedName>
</protein>
<dbReference type="EMBL" id="JAQQPM010000006">
    <property type="protein sequence ID" value="KAK2072403.1"/>
    <property type="molecule type" value="Genomic_DNA"/>
</dbReference>
<keyword evidence="8" id="KW-0479">Metal-binding</keyword>
<evidence type="ECO:0000256" key="6">
    <source>
        <dbReference type="ARBA" id="ARBA00022989"/>
    </source>
</evidence>
<dbReference type="Gene3D" id="1.10.510.10">
    <property type="entry name" value="Transferase(Phosphotransferase) domain 1"/>
    <property type="match status" value="1"/>
</dbReference>
<proteinExistence type="inferred from homology"/>
<evidence type="ECO:0000256" key="1">
    <source>
        <dbReference type="ARBA" id="ARBA00004141"/>
    </source>
</evidence>
<evidence type="ECO:0000313" key="13">
    <source>
        <dbReference type="EMBL" id="KAK2072403.1"/>
    </source>
</evidence>
<dbReference type="PANTHER" id="PTHR20855">
    <property type="entry name" value="ADIPOR/PROGESTIN RECEPTOR-RELATED"/>
    <property type="match status" value="1"/>
</dbReference>
<dbReference type="SMART" id="SM00220">
    <property type="entry name" value="S_TKc"/>
    <property type="match status" value="1"/>
</dbReference>
<keyword evidence="7 11" id="KW-0472">Membrane</keyword>
<feature type="region of interest" description="Disordered" evidence="10">
    <location>
        <begin position="540"/>
        <end position="597"/>
    </location>
</feature>
<feature type="transmembrane region" description="Helical" evidence="11">
    <location>
        <begin position="725"/>
        <end position="743"/>
    </location>
</feature>
<dbReference type="InterPro" id="IPR000719">
    <property type="entry name" value="Prot_kinase_dom"/>
</dbReference>
<feature type="transmembrane region" description="Helical" evidence="11">
    <location>
        <begin position="852"/>
        <end position="869"/>
    </location>
</feature>
<feature type="transmembrane region" description="Helical" evidence="11">
    <location>
        <begin position="750"/>
        <end position="768"/>
    </location>
</feature>
<dbReference type="PROSITE" id="PS00108">
    <property type="entry name" value="PROTEIN_KINASE_ST"/>
    <property type="match status" value="1"/>
</dbReference>
<evidence type="ECO:0000256" key="5">
    <source>
        <dbReference type="ARBA" id="ARBA00022840"/>
    </source>
</evidence>
<keyword evidence="8" id="KW-0862">Zinc</keyword>
<dbReference type="Pfam" id="PF03006">
    <property type="entry name" value="HlyIII"/>
    <property type="match status" value="1"/>
</dbReference>
<evidence type="ECO:0000256" key="8">
    <source>
        <dbReference type="PIRSR" id="PIRSR604254-1"/>
    </source>
</evidence>
<dbReference type="GO" id="GO:0038023">
    <property type="term" value="F:signaling receptor activity"/>
    <property type="evidence" value="ECO:0007669"/>
    <property type="project" value="TreeGrafter"/>
</dbReference>
<keyword evidence="4 9" id="KW-0547">Nucleotide-binding</keyword>
<dbReference type="GO" id="GO:0004672">
    <property type="term" value="F:protein kinase activity"/>
    <property type="evidence" value="ECO:0007669"/>
    <property type="project" value="InterPro"/>
</dbReference>
<dbReference type="CDD" id="cd13993">
    <property type="entry name" value="STKc_Pat1_like"/>
    <property type="match status" value="1"/>
</dbReference>
<evidence type="ECO:0000256" key="11">
    <source>
        <dbReference type="SAM" id="Phobius"/>
    </source>
</evidence>
<comment type="subcellular location">
    <subcellularLocation>
        <location evidence="1">Membrane</location>
        <topology evidence="1">Multi-pass membrane protein</topology>
    </subcellularLocation>
</comment>
<reference evidence="13" key="1">
    <citation type="journal article" date="2023" name="Mol. Plant Microbe Interact.">
        <title>Elucidating the Obligate Nature and Biological Capacity of an Invasive Fungal Corn Pathogen.</title>
        <authorList>
            <person name="MacCready J.S."/>
            <person name="Roggenkamp E.M."/>
            <person name="Gdanetz K."/>
            <person name="Chilvers M.I."/>
        </authorList>
    </citation>
    <scope>NUCLEOTIDE SEQUENCE</scope>
    <source>
        <strain evidence="13">PM02</strain>
    </source>
</reference>
<dbReference type="PROSITE" id="PS00107">
    <property type="entry name" value="PROTEIN_KINASE_ATP"/>
    <property type="match status" value="1"/>
</dbReference>
<evidence type="ECO:0000256" key="2">
    <source>
        <dbReference type="ARBA" id="ARBA00007018"/>
    </source>
</evidence>
<gene>
    <name evidence="13" type="ORF">P8C59_006760</name>
</gene>
<dbReference type="InterPro" id="IPR011009">
    <property type="entry name" value="Kinase-like_dom_sf"/>
</dbReference>
<keyword evidence="14" id="KW-1185">Reference proteome</keyword>
<feature type="binding site" evidence="8">
    <location>
        <position position="850"/>
    </location>
    <ligand>
        <name>Zn(2+)</name>
        <dbReference type="ChEBI" id="CHEBI:29105"/>
    </ligand>
</feature>
<dbReference type="InterPro" id="IPR017441">
    <property type="entry name" value="Protein_kinase_ATP_BS"/>
</dbReference>
<organism evidence="13 14">
    <name type="scientific">Phyllachora maydis</name>
    <dbReference type="NCBI Taxonomy" id="1825666"/>
    <lineage>
        <taxon>Eukaryota</taxon>
        <taxon>Fungi</taxon>
        <taxon>Dikarya</taxon>
        <taxon>Ascomycota</taxon>
        <taxon>Pezizomycotina</taxon>
        <taxon>Sordariomycetes</taxon>
        <taxon>Sordariomycetidae</taxon>
        <taxon>Phyllachorales</taxon>
        <taxon>Phyllachoraceae</taxon>
        <taxon>Phyllachora</taxon>
    </lineage>
</organism>
<evidence type="ECO:0000256" key="9">
    <source>
        <dbReference type="PROSITE-ProRule" id="PRU10141"/>
    </source>
</evidence>
<feature type="region of interest" description="Disordered" evidence="10">
    <location>
        <begin position="370"/>
        <end position="396"/>
    </location>
</feature>
<dbReference type="Proteomes" id="UP001217918">
    <property type="component" value="Unassembled WGS sequence"/>
</dbReference>
<feature type="compositionally biased region" description="Low complexity" evidence="10">
    <location>
        <begin position="379"/>
        <end position="396"/>
    </location>
</feature>
<dbReference type="GO" id="GO:0006882">
    <property type="term" value="P:intracellular zinc ion homeostasis"/>
    <property type="evidence" value="ECO:0007669"/>
    <property type="project" value="TreeGrafter"/>
</dbReference>
<feature type="transmembrane region" description="Helical" evidence="11">
    <location>
        <begin position="650"/>
        <end position="671"/>
    </location>
</feature>
<dbReference type="PROSITE" id="PS50011">
    <property type="entry name" value="PROTEIN_KINASE_DOM"/>
    <property type="match status" value="1"/>
</dbReference>
<feature type="domain" description="Protein kinase" evidence="12">
    <location>
        <begin position="57"/>
        <end position="327"/>
    </location>
</feature>
<dbReference type="PANTHER" id="PTHR20855:SF52">
    <property type="entry name" value="ADIPONECTIN RECEPTOR PROTEIN"/>
    <property type="match status" value="1"/>
</dbReference>
<accession>A0AAD9I7H3</accession>
<evidence type="ECO:0000256" key="10">
    <source>
        <dbReference type="SAM" id="MobiDB-lite"/>
    </source>
</evidence>
<feature type="transmembrane region" description="Helical" evidence="11">
    <location>
        <begin position="683"/>
        <end position="705"/>
    </location>
</feature>
<feature type="binding site" evidence="9">
    <location>
        <position position="86"/>
    </location>
    <ligand>
        <name>ATP</name>
        <dbReference type="ChEBI" id="CHEBI:30616"/>
    </ligand>
</feature>
<evidence type="ECO:0000259" key="12">
    <source>
        <dbReference type="PROSITE" id="PS50011"/>
    </source>
</evidence>
<keyword evidence="6 11" id="KW-1133">Transmembrane helix</keyword>
<dbReference type="InterPro" id="IPR008271">
    <property type="entry name" value="Ser/Thr_kinase_AS"/>
</dbReference>
<keyword evidence="5 9" id="KW-0067">ATP-binding</keyword>
<feature type="transmembrane region" description="Helical" evidence="11">
    <location>
        <begin position="812"/>
        <end position="832"/>
    </location>
</feature>
<evidence type="ECO:0000313" key="14">
    <source>
        <dbReference type="Proteomes" id="UP001217918"/>
    </source>
</evidence>
<dbReference type="AlphaFoldDB" id="A0AAD9I7H3"/>
<feature type="binding site" evidence="8">
    <location>
        <position position="854"/>
    </location>
    <ligand>
        <name>Zn(2+)</name>
        <dbReference type="ChEBI" id="CHEBI:29105"/>
    </ligand>
</feature>